<dbReference type="AlphaFoldDB" id="A0A7E4VLV8"/>
<accession>A0A7E4VLV8</accession>
<evidence type="ECO:0000313" key="3">
    <source>
        <dbReference type="WBParaSite" id="Pan_g22140.t1"/>
    </source>
</evidence>
<name>A0A7E4VLV8_PANRE</name>
<evidence type="ECO:0000256" key="1">
    <source>
        <dbReference type="SAM" id="MobiDB-lite"/>
    </source>
</evidence>
<protein>
    <submittedName>
        <fullName evidence="3">C2H2-type domain-containing protein</fullName>
    </submittedName>
</protein>
<feature type="region of interest" description="Disordered" evidence="1">
    <location>
        <begin position="228"/>
        <end position="257"/>
    </location>
</feature>
<feature type="compositionally biased region" description="Polar residues" evidence="1">
    <location>
        <begin position="102"/>
        <end position="111"/>
    </location>
</feature>
<proteinExistence type="predicted"/>
<reference evidence="2" key="1">
    <citation type="journal article" date="2013" name="Genetics">
        <title>The draft genome and transcriptome of Panagrellus redivivus are shaped by the harsh demands of a free-living lifestyle.</title>
        <authorList>
            <person name="Srinivasan J."/>
            <person name="Dillman A.R."/>
            <person name="Macchietto M.G."/>
            <person name="Heikkinen L."/>
            <person name="Lakso M."/>
            <person name="Fracchia K.M."/>
            <person name="Antoshechkin I."/>
            <person name="Mortazavi A."/>
            <person name="Wong G."/>
            <person name="Sternberg P.W."/>
        </authorList>
    </citation>
    <scope>NUCLEOTIDE SEQUENCE [LARGE SCALE GENOMIC DNA]</scope>
    <source>
        <strain evidence="2">MT8872</strain>
    </source>
</reference>
<sequence length="318" mass="35116">MSSEFSVSVYSADDGEFLGSCDSPGTYPAIVVTVVQGIGFEQKDIVTVKRIIGDQQIRLALSDRISIPPCSLSVFVQIPPPPAPLPSPKLEPTSPQIPDINPQPQTSATNAPSARYKPAIASNVPLHPLMTIREARLRDVFHDAMYIVERIEAGIPLLTEQEIFFRRRAAYYLGAICGNKYQPTKTERRDFMIALVGPFGWDIDQLVSVSRKRGSFDMACNNMTSSMTKNMGIQRRKRKPKEDEAGPSAKQPTMEQIDNIGDLSAALSASETDSDERRDLIAKTSFHRKSLAVVDPIIMLQHEAPSKALLNKVLSYSI</sequence>
<feature type="region of interest" description="Disordered" evidence="1">
    <location>
        <begin position="84"/>
        <end position="111"/>
    </location>
</feature>
<reference evidence="3" key="2">
    <citation type="submission" date="2020-10" db="UniProtKB">
        <authorList>
            <consortium name="WormBaseParasite"/>
        </authorList>
    </citation>
    <scope>IDENTIFICATION</scope>
</reference>
<dbReference type="WBParaSite" id="Pan_g22140.t1">
    <property type="protein sequence ID" value="Pan_g22140.t1"/>
    <property type="gene ID" value="Pan_g22140"/>
</dbReference>
<evidence type="ECO:0000313" key="2">
    <source>
        <dbReference type="Proteomes" id="UP000492821"/>
    </source>
</evidence>
<dbReference type="Proteomes" id="UP000492821">
    <property type="component" value="Unassembled WGS sequence"/>
</dbReference>
<organism evidence="2 3">
    <name type="scientific">Panagrellus redivivus</name>
    <name type="common">Microworm</name>
    <dbReference type="NCBI Taxonomy" id="6233"/>
    <lineage>
        <taxon>Eukaryota</taxon>
        <taxon>Metazoa</taxon>
        <taxon>Ecdysozoa</taxon>
        <taxon>Nematoda</taxon>
        <taxon>Chromadorea</taxon>
        <taxon>Rhabditida</taxon>
        <taxon>Tylenchina</taxon>
        <taxon>Panagrolaimomorpha</taxon>
        <taxon>Panagrolaimoidea</taxon>
        <taxon>Panagrolaimidae</taxon>
        <taxon>Panagrellus</taxon>
    </lineage>
</organism>
<keyword evidence="2" id="KW-1185">Reference proteome</keyword>